<organism evidence="2 3">
    <name type="scientific">Sphingopyxis indica</name>
    <dbReference type="NCBI Taxonomy" id="436663"/>
    <lineage>
        <taxon>Bacteria</taxon>
        <taxon>Pseudomonadati</taxon>
        <taxon>Pseudomonadota</taxon>
        <taxon>Alphaproteobacteria</taxon>
        <taxon>Sphingomonadales</taxon>
        <taxon>Sphingomonadaceae</taxon>
        <taxon>Sphingopyxis</taxon>
    </lineage>
</organism>
<dbReference type="InterPro" id="IPR011250">
    <property type="entry name" value="OMP/PagP_B-barrel"/>
</dbReference>
<reference evidence="2 3" key="1">
    <citation type="submission" date="2017-06" db="EMBL/GenBank/DDBJ databases">
        <authorList>
            <person name="Kim H.J."/>
            <person name="Triplett B.A."/>
        </authorList>
    </citation>
    <scope>NUCLEOTIDE SEQUENCE [LARGE SCALE GENOMIC DNA]</scope>
    <source>
        <strain evidence="2 3">DS15</strain>
    </source>
</reference>
<evidence type="ECO:0000256" key="1">
    <source>
        <dbReference type="SAM" id="SignalP"/>
    </source>
</evidence>
<dbReference type="EMBL" id="FZPA01000005">
    <property type="protein sequence ID" value="SNS81146.1"/>
    <property type="molecule type" value="Genomic_DNA"/>
</dbReference>
<dbReference type="AlphaFoldDB" id="A0A239HIB7"/>
<gene>
    <name evidence="2" type="ORF">SAMN06295955_105177</name>
</gene>
<evidence type="ECO:0000313" key="2">
    <source>
        <dbReference type="EMBL" id="SNS81146.1"/>
    </source>
</evidence>
<dbReference type="Proteomes" id="UP000198339">
    <property type="component" value="Unassembled WGS sequence"/>
</dbReference>
<feature type="chain" id="PRO_5012828231" description="Outer membrane protein beta-barrel domain-containing protein" evidence="1">
    <location>
        <begin position="22"/>
        <end position="152"/>
    </location>
</feature>
<evidence type="ECO:0000313" key="3">
    <source>
        <dbReference type="Proteomes" id="UP000198339"/>
    </source>
</evidence>
<name>A0A239HIB7_9SPHN</name>
<protein>
    <recommendedName>
        <fullName evidence="4">Outer membrane protein beta-barrel domain-containing protein</fullName>
    </recommendedName>
</protein>
<feature type="signal peptide" evidence="1">
    <location>
        <begin position="1"/>
        <end position="21"/>
    </location>
</feature>
<dbReference type="SUPFAM" id="SSF56925">
    <property type="entry name" value="OMPA-like"/>
    <property type="match status" value="1"/>
</dbReference>
<keyword evidence="1" id="KW-0732">Signal</keyword>
<dbReference type="RefSeq" id="WP_089215716.1">
    <property type="nucleotide sequence ID" value="NZ_CP076394.1"/>
</dbReference>
<sequence>MKKFAVAAALLSAVVAVPAMAADGGEVRAEVRGGYITGSGLDDATIGAAAGYDFDLGSTAFAGAEIAGDKVLKDGFDVQFSAGGRVGAKVGTAGKAYVTGGYTFTDIDDPYAGVGYQHKLGQNMYAKAEYRHQFIGNFSDFDTFAVGLGVAF</sequence>
<accession>A0A239HIB7</accession>
<dbReference type="OrthoDB" id="7410209at2"/>
<proteinExistence type="predicted"/>
<evidence type="ECO:0008006" key="4">
    <source>
        <dbReference type="Google" id="ProtNLM"/>
    </source>
</evidence>
<keyword evidence="3" id="KW-1185">Reference proteome</keyword>